<gene>
    <name evidence="1" type="ORF">OHX15_14130</name>
</gene>
<reference evidence="1 2" key="1">
    <citation type="journal article" date="2021" name="Chemosphere">
        <title>Bioballs carrying a syntrophic Rhodococcus and Mycolicibacterium consortium for simultaneous sorption and biodegradation of fuel oil in contaminated freshwater.</title>
        <authorList>
            <person name="Naloka K."/>
            <person name="Polrit D."/>
            <person name="Muangchinda C."/>
            <person name="Thoetkiattikul H."/>
            <person name="Pinyakong O."/>
        </authorList>
    </citation>
    <scope>NUCLEOTIDE SEQUENCE [LARGE SCALE GENOMIC DNA]</scope>
    <source>
        <strain evidence="1 2">J101</strain>
    </source>
</reference>
<dbReference type="EMBL" id="JAOXLN010000013">
    <property type="protein sequence ID" value="MDZ5086522.1"/>
    <property type="molecule type" value="Genomic_DNA"/>
</dbReference>
<keyword evidence="2" id="KW-1185">Reference proteome</keyword>
<evidence type="ECO:0000313" key="2">
    <source>
        <dbReference type="Proteomes" id="UP001289645"/>
    </source>
</evidence>
<name>A0ACC6MHR0_MYCPF</name>
<protein>
    <submittedName>
        <fullName evidence="1">Heme NO-binding domain-containing protein</fullName>
    </submittedName>
</protein>
<accession>A0ACC6MHR0</accession>
<evidence type="ECO:0000313" key="1">
    <source>
        <dbReference type="EMBL" id="MDZ5086522.1"/>
    </source>
</evidence>
<organism evidence="1 2">
    <name type="scientific">Mycolicibacterium parafortuitum</name>
    <name type="common">Mycobacterium parafortuitum</name>
    <dbReference type="NCBI Taxonomy" id="39692"/>
    <lineage>
        <taxon>Bacteria</taxon>
        <taxon>Bacillati</taxon>
        <taxon>Actinomycetota</taxon>
        <taxon>Actinomycetes</taxon>
        <taxon>Mycobacteriales</taxon>
        <taxon>Mycobacteriaceae</taxon>
        <taxon>Mycolicibacterium</taxon>
    </lineage>
</organism>
<dbReference type="Proteomes" id="UP001289645">
    <property type="component" value="Unassembled WGS sequence"/>
</dbReference>
<comment type="caution">
    <text evidence="1">The sequence shown here is derived from an EMBL/GenBank/DDBJ whole genome shotgun (WGS) entry which is preliminary data.</text>
</comment>
<sequence length="178" mass="19436">MKGVLLNAVEEAVSARWGEQMWDELLTACDLEGAYTALGNYPDAELVALAHAAADRLGCSVDDVQRTLGRLTFKPLMARYAGFPEAPTSLREFLPKVNAVIHPEVLKLYPGASVPRFALRDNGDELELDYLSVRDMCMLAEGLVMGVADFYGEAVVVDQPSCRQRGDSRCTIRIKAAG</sequence>
<proteinExistence type="predicted"/>